<dbReference type="PANTHER" id="PTHR43698:SF1">
    <property type="entry name" value="BLL4564 PROTEIN"/>
    <property type="match status" value="1"/>
</dbReference>
<dbReference type="EMBL" id="BAABGT010000097">
    <property type="protein sequence ID" value="GAA4556479.1"/>
    <property type="molecule type" value="Genomic_DNA"/>
</dbReference>
<evidence type="ECO:0000313" key="2">
    <source>
        <dbReference type="EMBL" id="GAA4556479.1"/>
    </source>
</evidence>
<dbReference type="SUPFAM" id="SSF51182">
    <property type="entry name" value="RmlC-like cupins"/>
    <property type="match status" value="1"/>
</dbReference>
<name>A0ABP8S029_9PSEU</name>
<accession>A0ABP8S029</accession>
<gene>
    <name evidence="2" type="ORF">GCM10023175_58810</name>
</gene>
<dbReference type="Proteomes" id="UP001501598">
    <property type="component" value="Unassembled WGS sequence"/>
</dbReference>
<dbReference type="RefSeq" id="WP_345425768.1">
    <property type="nucleotide sequence ID" value="NZ_BAABGT010000097.1"/>
</dbReference>
<dbReference type="InterPro" id="IPR011051">
    <property type="entry name" value="RmlC_Cupin_sf"/>
</dbReference>
<reference evidence="3" key="1">
    <citation type="journal article" date="2019" name="Int. J. Syst. Evol. Microbiol.">
        <title>The Global Catalogue of Microorganisms (GCM) 10K type strain sequencing project: providing services to taxonomists for standard genome sequencing and annotation.</title>
        <authorList>
            <consortium name="The Broad Institute Genomics Platform"/>
            <consortium name="The Broad Institute Genome Sequencing Center for Infectious Disease"/>
            <person name="Wu L."/>
            <person name="Ma J."/>
        </authorList>
    </citation>
    <scope>NUCLEOTIDE SEQUENCE [LARGE SCALE GENOMIC DNA]</scope>
    <source>
        <strain evidence="3">JCM 17906</strain>
    </source>
</reference>
<protein>
    <recommendedName>
        <fullName evidence="1">Cupin type-2 domain-containing protein</fullName>
    </recommendedName>
</protein>
<dbReference type="CDD" id="cd02233">
    <property type="entry name" value="cupin_HNL-like"/>
    <property type="match status" value="1"/>
</dbReference>
<feature type="domain" description="Cupin type-2" evidence="1">
    <location>
        <begin position="45"/>
        <end position="110"/>
    </location>
</feature>
<dbReference type="InterPro" id="IPR013096">
    <property type="entry name" value="Cupin_2"/>
</dbReference>
<dbReference type="Gene3D" id="2.60.120.10">
    <property type="entry name" value="Jelly Rolls"/>
    <property type="match status" value="1"/>
</dbReference>
<dbReference type="PANTHER" id="PTHR43698">
    <property type="entry name" value="RIBD C-TERMINAL DOMAIN CONTAINING PROTEIN"/>
    <property type="match status" value="1"/>
</dbReference>
<comment type="caution">
    <text evidence="2">The sequence shown here is derived from an EMBL/GenBank/DDBJ whole genome shotgun (WGS) entry which is preliminary data.</text>
</comment>
<evidence type="ECO:0000259" key="1">
    <source>
        <dbReference type="Pfam" id="PF07883"/>
    </source>
</evidence>
<dbReference type="InterPro" id="IPR047263">
    <property type="entry name" value="HNL-like_cupin"/>
</dbReference>
<keyword evidence="3" id="KW-1185">Reference proteome</keyword>
<organism evidence="2 3">
    <name type="scientific">Pseudonocardia xishanensis</name>
    <dbReference type="NCBI Taxonomy" id="630995"/>
    <lineage>
        <taxon>Bacteria</taxon>
        <taxon>Bacillati</taxon>
        <taxon>Actinomycetota</taxon>
        <taxon>Actinomycetes</taxon>
        <taxon>Pseudonocardiales</taxon>
        <taxon>Pseudonocardiaceae</taxon>
        <taxon>Pseudonocardia</taxon>
    </lineage>
</organism>
<dbReference type="Pfam" id="PF07883">
    <property type="entry name" value="Cupin_2"/>
    <property type="match status" value="1"/>
</dbReference>
<sequence>MTTVQIVRGRADGTATLARTDTFTGAVWGDPVLPTTAEKNTINSVTFAPGARTYWHHHTGGQILVVTAGRGWVCTHGGTPQVIRVGDVVWVPPGERHWHGGTADTIMTHLAISIGPTVWEHEVSAAEYDGANRTRTGVLVDGRD</sequence>
<dbReference type="InterPro" id="IPR014710">
    <property type="entry name" value="RmlC-like_jellyroll"/>
</dbReference>
<proteinExistence type="predicted"/>
<evidence type="ECO:0000313" key="3">
    <source>
        <dbReference type="Proteomes" id="UP001501598"/>
    </source>
</evidence>